<keyword evidence="1" id="KW-0812">Transmembrane</keyword>
<evidence type="ECO:0000313" key="2">
    <source>
        <dbReference type="EnsemblMetazoa" id="G32995.2:cds"/>
    </source>
</evidence>
<dbReference type="AlphaFoldDB" id="A0A8W8MCW6"/>
<organism evidence="2 3">
    <name type="scientific">Magallana gigas</name>
    <name type="common">Pacific oyster</name>
    <name type="synonym">Crassostrea gigas</name>
    <dbReference type="NCBI Taxonomy" id="29159"/>
    <lineage>
        <taxon>Eukaryota</taxon>
        <taxon>Metazoa</taxon>
        <taxon>Spiralia</taxon>
        <taxon>Lophotrochozoa</taxon>
        <taxon>Mollusca</taxon>
        <taxon>Bivalvia</taxon>
        <taxon>Autobranchia</taxon>
        <taxon>Pteriomorphia</taxon>
        <taxon>Ostreida</taxon>
        <taxon>Ostreoidea</taxon>
        <taxon>Ostreidae</taxon>
        <taxon>Magallana</taxon>
    </lineage>
</organism>
<keyword evidence="1" id="KW-0472">Membrane</keyword>
<feature type="transmembrane region" description="Helical" evidence="1">
    <location>
        <begin position="53"/>
        <end position="76"/>
    </location>
</feature>
<accession>A0A8W8MCW6</accession>
<sequence>MTTRVLYELWAASAISVGGQLTMNGQHSSGVTYITTITLRTMGMTAISFNKPLMYVILGGTGVVVLIFSVMIVFAIKRRCLRRRVDIEIESLSPAEFDAVVMREFKND</sequence>
<proteinExistence type="predicted"/>
<name>A0A8W8MCW6_MAGGI</name>
<evidence type="ECO:0000313" key="3">
    <source>
        <dbReference type="Proteomes" id="UP000005408"/>
    </source>
</evidence>
<keyword evidence="1" id="KW-1133">Transmembrane helix</keyword>
<reference evidence="2" key="1">
    <citation type="submission" date="2022-08" db="UniProtKB">
        <authorList>
            <consortium name="EnsemblMetazoa"/>
        </authorList>
    </citation>
    <scope>IDENTIFICATION</scope>
    <source>
        <strain evidence="2">05x7-T-G4-1.051#20</strain>
    </source>
</reference>
<evidence type="ECO:0000256" key="1">
    <source>
        <dbReference type="SAM" id="Phobius"/>
    </source>
</evidence>
<keyword evidence="3" id="KW-1185">Reference proteome</keyword>
<protein>
    <submittedName>
        <fullName evidence="2">Uncharacterized protein</fullName>
    </submittedName>
</protein>
<dbReference type="Proteomes" id="UP000005408">
    <property type="component" value="Unassembled WGS sequence"/>
</dbReference>
<dbReference type="EnsemblMetazoa" id="G32995.2">
    <property type="protein sequence ID" value="G32995.2:cds"/>
    <property type="gene ID" value="G32995"/>
</dbReference>